<dbReference type="PROSITE" id="PS00632">
    <property type="entry name" value="RIBOSOMAL_S4"/>
    <property type="match status" value="1"/>
</dbReference>
<evidence type="ECO:0000256" key="1">
    <source>
        <dbReference type="ARBA" id="ARBA00007465"/>
    </source>
</evidence>
<evidence type="ECO:0000256" key="7">
    <source>
        <dbReference type="HAMAP-Rule" id="MF_01306"/>
    </source>
</evidence>
<dbReference type="InterPro" id="IPR002942">
    <property type="entry name" value="S4_RNA-bd"/>
</dbReference>
<dbReference type="SUPFAM" id="SSF55174">
    <property type="entry name" value="Alpha-L RNA-binding motif"/>
    <property type="match status" value="1"/>
</dbReference>
<dbReference type="STRING" id="1802200.A2812_00355"/>
<dbReference type="InterPro" id="IPR022801">
    <property type="entry name" value="Ribosomal_uS4"/>
</dbReference>
<evidence type="ECO:0000256" key="4">
    <source>
        <dbReference type="ARBA" id="ARBA00022980"/>
    </source>
</evidence>
<dbReference type="Pfam" id="PF00163">
    <property type="entry name" value="Ribosomal_S4"/>
    <property type="match status" value="1"/>
</dbReference>
<dbReference type="InterPro" id="IPR018079">
    <property type="entry name" value="Ribosomal_uS4_CS"/>
</dbReference>
<comment type="function">
    <text evidence="7">With S5 and S12 plays an important role in translational accuracy.</text>
</comment>
<evidence type="ECO:0000313" key="11">
    <source>
        <dbReference type="EMBL" id="OGZ62764.1"/>
    </source>
</evidence>
<dbReference type="Pfam" id="PF01479">
    <property type="entry name" value="S4"/>
    <property type="match status" value="1"/>
</dbReference>
<accession>A0A1G2HJS5</accession>
<dbReference type="PANTHER" id="PTHR11831:SF4">
    <property type="entry name" value="SMALL RIBOSOMAL SUBUNIT PROTEIN US4M"/>
    <property type="match status" value="1"/>
</dbReference>
<dbReference type="Proteomes" id="UP000177190">
    <property type="component" value="Unassembled WGS sequence"/>
</dbReference>
<sequence length="210" mass="24359">MMRYDQCKTCRRLGQKLFLKGERCFSQKCAMIKRAYAPGPQKKRRGGSPSAFKKSLEEKQTLKKWYGLSEKQFKRYAEESLKKMGKVENVAEEFIKKLEKRLDNVIFRLGMAKSRAQARQMVSHGYFLINGKPVNIPSYAIKKGDIISIKEHKKQKGVFKELPTQLKRYEAPIWLDLNKEKLEAKAVGDPNLEEVNAPAEISSIFEFYSR</sequence>
<dbReference type="NCBIfam" id="NF003717">
    <property type="entry name" value="PRK05327.1"/>
    <property type="match status" value="1"/>
</dbReference>
<evidence type="ECO:0000256" key="6">
    <source>
        <dbReference type="ARBA" id="ARBA00035254"/>
    </source>
</evidence>
<feature type="domain" description="Small ribosomal subunit protein uS4 N-terminal" evidence="10">
    <location>
        <begin position="1"/>
        <end position="99"/>
    </location>
</feature>
<keyword evidence="3 7" id="KW-0694">RNA-binding</keyword>
<comment type="function">
    <text evidence="7">One of the primary rRNA binding proteins, it binds directly to 16S rRNA where it nucleates assembly of the body of the 30S subunit.</text>
</comment>
<evidence type="ECO:0000256" key="8">
    <source>
        <dbReference type="RuleBase" id="RU003699"/>
    </source>
</evidence>
<evidence type="ECO:0000259" key="9">
    <source>
        <dbReference type="SMART" id="SM00363"/>
    </source>
</evidence>
<dbReference type="AlphaFoldDB" id="A0A1G2HJS5"/>
<dbReference type="SMART" id="SM00363">
    <property type="entry name" value="S4"/>
    <property type="match status" value="1"/>
</dbReference>
<comment type="similarity">
    <text evidence="1 7 8">Belongs to the universal ribosomal protein uS4 family.</text>
</comment>
<dbReference type="GO" id="GO:0019843">
    <property type="term" value="F:rRNA binding"/>
    <property type="evidence" value="ECO:0007669"/>
    <property type="project" value="UniProtKB-UniRule"/>
</dbReference>
<feature type="domain" description="RNA-binding S4" evidence="9">
    <location>
        <begin position="100"/>
        <end position="163"/>
    </location>
</feature>
<evidence type="ECO:0000313" key="12">
    <source>
        <dbReference type="Proteomes" id="UP000177190"/>
    </source>
</evidence>
<dbReference type="GO" id="GO:0042274">
    <property type="term" value="P:ribosomal small subunit biogenesis"/>
    <property type="evidence" value="ECO:0007669"/>
    <property type="project" value="TreeGrafter"/>
</dbReference>
<reference evidence="11 12" key="1">
    <citation type="journal article" date="2016" name="Nat. Commun.">
        <title>Thousands of microbial genomes shed light on interconnected biogeochemical processes in an aquifer system.</title>
        <authorList>
            <person name="Anantharaman K."/>
            <person name="Brown C.T."/>
            <person name="Hug L.A."/>
            <person name="Sharon I."/>
            <person name="Castelle C.J."/>
            <person name="Probst A.J."/>
            <person name="Thomas B.C."/>
            <person name="Singh A."/>
            <person name="Wilkins M.J."/>
            <person name="Karaoz U."/>
            <person name="Brodie E.L."/>
            <person name="Williams K.H."/>
            <person name="Hubbard S.S."/>
            <person name="Banfield J.F."/>
        </authorList>
    </citation>
    <scope>NUCLEOTIDE SEQUENCE [LARGE SCALE GENOMIC DNA]</scope>
</reference>
<dbReference type="CDD" id="cd00165">
    <property type="entry name" value="S4"/>
    <property type="match status" value="1"/>
</dbReference>
<evidence type="ECO:0000256" key="5">
    <source>
        <dbReference type="ARBA" id="ARBA00023274"/>
    </source>
</evidence>
<dbReference type="InterPro" id="IPR005709">
    <property type="entry name" value="Ribosomal_uS4_bac-type"/>
</dbReference>
<proteinExistence type="inferred from homology"/>
<dbReference type="SMART" id="SM01390">
    <property type="entry name" value="Ribosomal_S4"/>
    <property type="match status" value="1"/>
</dbReference>
<dbReference type="NCBIfam" id="TIGR01017">
    <property type="entry name" value="rpsD_bact"/>
    <property type="match status" value="1"/>
</dbReference>
<dbReference type="InterPro" id="IPR001912">
    <property type="entry name" value="Ribosomal_uS4_N"/>
</dbReference>
<gene>
    <name evidence="7" type="primary">rpsD</name>
    <name evidence="11" type="ORF">A2812_00355</name>
</gene>
<comment type="caution">
    <text evidence="11">The sequence shown here is derived from an EMBL/GenBank/DDBJ whole genome shotgun (WGS) entry which is preliminary data.</text>
</comment>
<keyword evidence="2 7" id="KW-0699">rRNA-binding</keyword>
<dbReference type="GO" id="GO:0006412">
    <property type="term" value="P:translation"/>
    <property type="evidence" value="ECO:0007669"/>
    <property type="project" value="UniProtKB-UniRule"/>
</dbReference>
<dbReference type="PROSITE" id="PS50889">
    <property type="entry name" value="S4"/>
    <property type="match status" value="1"/>
</dbReference>
<evidence type="ECO:0000256" key="3">
    <source>
        <dbReference type="ARBA" id="ARBA00022884"/>
    </source>
</evidence>
<evidence type="ECO:0000259" key="10">
    <source>
        <dbReference type="SMART" id="SM01390"/>
    </source>
</evidence>
<dbReference type="Gene3D" id="1.10.1050.10">
    <property type="entry name" value="Ribosomal Protein S4 Delta 41, Chain A, domain 1"/>
    <property type="match status" value="1"/>
</dbReference>
<keyword evidence="5 7" id="KW-0687">Ribonucleoprotein</keyword>
<comment type="subunit">
    <text evidence="7">Part of the 30S ribosomal subunit. Contacts protein S5. The interaction surface between S4 and S5 is involved in control of translational fidelity.</text>
</comment>
<dbReference type="Gene3D" id="3.10.290.10">
    <property type="entry name" value="RNA-binding S4 domain"/>
    <property type="match status" value="1"/>
</dbReference>
<dbReference type="PANTHER" id="PTHR11831">
    <property type="entry name" value="30S 40S RIBOSOMAL PROTEIN"/>
    <property type="match status" value="1"/>
</dbReference>
<dbReference type="FunFam" id="3.10.290.10:FF:000001">
    <property type="entry name" value="30S ribosomal protein S4"/>
    <property type="match status" value="1"/>
</dbReference>
<dbReference type="HAMAP" id="MF_01306_B">
    <property type="entry name" value="Ribosomal_uS4_B"/>
    <property type="match status" value="1"/>
</dbReference>
<dbReference type="GO" id="GO:0015935">
    <property type="term" value="C:small ribosomal subunit"/>
    <property type="evidence" value="ECO:0007669"/>
    <property type="project" value="InterPro"/>
</dbReference>
<dbReference type="GO" id="GO:0003735">
    <property type="term" value="F:structural constituent of ribosome"/>
    <property type="evidence" value="ECO:0007669"/>
    <property type="project" value="InterPro"/>
</dbReference>
<name>A0A1G2HJS5_9BACT</name>
<dbReference type="EMBL" id="MHOM01000051">
    <property type="protein sequence ID" value="OGZ62764.1"/>
    <property type="molecule type" value="Genomic_DNA"/>
</dbReference>
<keyword evidence="4 7" id="KW-0689">Ribosomal protein</keyword>
<organism evidence="11 12">
    <name type="scientific">Candidatus Staskawiczbacteria bacterium RIFCSPHIGHO2_01_FULL_36_16</name>
    <dbReference type="NCBI Taxonomy" id="1802200"/>
    <lineage>
        <taxon>Bacteria</taxon>
        <taxon>Candidatus Staskawicziibacteriota</taxon>
    </lineage>
</organism>
<dbReference type="InterPro" id="IPR036986">
    <property type="entry name" value="S4_RNA-bd_sf"/>
</dbReference>
<protein>
    <recommendedName>
        <fullName evidence="6 7">Small ribosomal subunit protein uS4</fullName>
    </recommendedName>
</protein>
<evidence type="ECO:0000256" key="2">
    <source>
        <dbReference type="ARBA" id="ARBA00022730"/>
    </source>
</evidence>